<dbReference type="KEGG" id="kne:92180415"/>
<comment type="caution">
    <text evidence="2">The sequence shown here is derived from an EMBL/GenBank/DDBJ whole genome shotgun (WGS) entry which is preliminary data.</text>
</comment>
<name>A0AAW0YPW0_9TREE</name>
<dbReference type="GeneID" id="92180415"/>
<reference evidence="2 3" key="1">
    <citation type="journal article" date="2024" name="bioRxiv">
        <title>Comparative genomics of Cryptococcus and Kwoniella reveals pathogenesis evolution and contrasting karyotype dynamics via intercentromeric recombination or chromosome fusion.</title>
        <authorList>
            <person name="Coelho M.A."/>
            <person name="David-Palma M."/>
            <person name="Shea T."/>
            <person name="Bowers K."/>
            <person name="McGinley-Smith S."/>
            <person name="Mohammad A.W."/>
            <person name="Gnirke A."/>
            <person name="Yurkov A.M."/>
            <person name="Nowrousian M."/>
            <person name="Sun S."/>
            <person name="Cuomo C.A."/>
            <person name="Heitman J."/>
        </authorList>
    </citation>
    <scope>NUCLEOTIDE SEQUENCE [LARGE SCALE GENOMIC DNA]</scope>
    <source>
        <strain evidence="2 3">CBS 13917</strain>
    </source>
</reference>
<evidence type="ECO:0000313" key="2">
    <source>
        <dbReference type="EMBL" id="KAK8858926.1"/>
    </source>
</evidence>
<sequence>MNSNSTFASTNLGPHPTKAPTRRRERERVKDWMEFQQGDDATEDQRKRELAAEKASEAWDSARDRFRRNGPMMMGDFAIMTRAYSRLRNSSLRFKVVSVARPLGLIGARNRFAGAKKGLSLMGEVMISTLNQESVLFDYEDYSEVTRQPSPPTLSPTKGSTSPPHFSLDSNWEVDSDRSDKSNPISPEEISVTTPDSQDERGESVTNNWSLFCRAGWDDEEDEEDLKDEGDSEEDESDSAFFESPWMIQTASTIPSSSLESQRARPQLKIDWTKLTRISANIPSHIDEVSPLVRFRQPAFVPLTPIEEEGESVEDHGVGGVSSSRMMGYLREYGQV</sequence>
<proteinExistence type="predicted"/>
<dbReference type="RefSeq" id="XP_066803767.1">
    <property type="nucleotide sequence ID" value="XM_066946266.1"/>
</dbReference>
<keyword evidence="3" id="KW-1185">Reference proteome</keyword>
<dbReference type="Proteomes" id="UP001388673">
    <property type="component" value="Unassembled WGS sequence"/>
</dbReference>
<feature type="compositionally biased region" description="Polar residues" evidence="1">
    <location>
        <begin position="155"/>
        <end position="170"/>
    </location>
</feature>
<organism evidence="2 3">
    <name type="scientific">Kwoniella newhampshirensis</name>
    <dbReference type="NCBI Taxonomy" id="1651941"/>
    <lineage>
        <taxon>Eukaryota</taxon>
        <taxon>Fungi</taxon>
        <taxon>Dikarya</taxon>
        <taxon>Basidiomycota</taxon>
        <taxon>Agaricomycotina</taxon>
        <taxon>Tremellomycetes</taxon>
        <taxon>Tremellales</taxon>
        <taxon>Cryptococcaceae</taxon>
        <taxon>Kwoniella</taxon>
    </lineage>
</organism>
<feature type="compositionally biased region" description="Acidic residues" evidence="1">
    <location>
        <begin position="218"/>
        <end position="238"/>
    </location>
</feature>
<accession>A0AAW0YPW0</accession>
<gene>
    <name evidence="2" type="ORF">IAR55_003157</name>
</gene>
<evidence type="ECO:0000313" key="3">
    <source>
        <dbReference type="Proteomes" id="UP001388673"/>
    </source>
</evidence>
<feature type="compositionally biased region" description="Polar residues" evidence="1">
    <location>
        <begin position="1"/>
        <end position="12"/>
    </location>
</feature>
<evidence type="ECO:0000256" key="1">
    <source>
        <dbReference type="SAM" id="MobiDB-lite"/>
    </source>
</evidence>
<protein>
    <submittedName>
        <fullName evidence="2">Uncharacterized protein</fullName>
    </submittedName>
</protein>
<dbReference type="AlphaFoldDB" id="A0AAW0YPW0"/>
<feature type="region of interest" description="Disordered" evidence="1">
    <location>
        <begin position="1"/>
        <end position="28"/>
    </location>
</feature>
<dbReference type="EMBL" id="JBCAWK010000005">
    <property type="protein sequence ID" value="KAK8858926.1"/>
    <property type="molecule type" value="Genomic_DNA"/>
</dbReference>
<feature type="region of interest" description="Disordered" evidence="1">
    <location>
        <begin position="145"/>
        <end position="246"/>
    </location>
</feature>